<dbReference type="AlphaFoldDB" id="A0A5B7IEB2"/>
<name>A0A5B7IEB2_PORTR</name>
<accession>A0A5B7IEB2</accession>
<organism evidence="1 2">
    <name type="scientific">Portunus trituberculatus</name>
    <name type="common">Swimming crab</name>
    <name type="synonym">Neptunus trituberculatus</name>
    <dbReference type="NCBI Taxonomy" id="210409"/>
    <lineage>
        <taxon>Eukaryota</taxon>
        <taxon>Metazoa</taxon>
        <taxon>Ecdysozoa</taxon>
        <taxon>Arthropoda</taxon>
        <taxon>Crustacea</taxon>
        <taxon>Multicrustacea</taxon>
        <taxon>Malacostraca</taxon>
        <taxon>Eumalacostraca</taxon>
        <taxon>Eucarida</taxon>
        <taxon>Decapoda</taxon>
        <taxon>Pleocyemata</taxon>
        <taxon>Brachyura</taxon>
        <taxon>Eubrachyura</taxon>
        <taxon>Portunoidea</taxon>
        <taxon>Portunidae</taxon>
        <taxon>Portuninae</taxon>
        <taxon>Portunus</taxon>
    </lineage>
</organism>
<reference evidence="1 2" key="1">
    <citation type="submission" date="2019-05" db="EMBL/GenBank/DDBJ databases">
        <title>Another draft genome of Portunus trituberculatus and its Hox gene families provides insights of decapod evolution.</title>
        <authorList>
            <person name="Jeong J.-H."/>
            <person name="Song I."/>
            <person name="Kim S."/>
            <person name="Choi T."/>
            <person name="Kim D."/>
            <person name="Ryu S."/>
            <person name="Kim W."/>
        </authorList>
    </citation>
    <scope>NUCLEOTIDE SEQUENCE [LARGE SCALE GENOMIC DNA]</scope>
    <source>
        <tissue evidence="1">Muscle</tissue>
    </source>
</reference>
<comment type="caution">
    <text evidence="1">The sequence shown here is derived from an EMBL/GenBank/DDBJ whole genome shotgun (WGS) entry which is preliminary data.</text>
</comment>
<keyword evidence="2" id="KW-1185">Reference proteome</keyword>
<dbReference type="EMBL" id="VSRR010060516">
    <property type="protein sequence ID" value="MPC82710.1"/>
    <property type="molecule type" value="Genomic_DNA"/>
</dbReference>
<evidence type="ECO:0000313" key="2">
    <source>
        <dbReference type="Proteomes" id="UP000324222"/>
    </source>
</evidence>
<evidence type="ECO:0000313" key="1">
    <source>
        <dbReference type="EMBL" id="MPC82710.1"/>
    </source>
</evidence>
<dbReference type="Proteomes" id="UP000324222">
    <property type="component" value="Unassembled WGS sequence"/>
</dbReference>
<sequence>MCGRKHHNTNNGEESWMRWIRYKQTQQLTVLVKSVTQVCGYTGFEESVECHPDIAVHEDRHVPGQEALQSQSQTVAAIVKEVAGRFRDTIIVSTYVSS</sequence>
<gene>
    <name evidence="1" type="ORF">E2C01_077391</name>
</gene>
<proteinExistence type="predicted"/>
<protein>
    <submittedName>
        <fullName evidence="1">Uncharacterized protein</fullName>
    </submittedName>
</protein>